<dbReference type="EMBL" id="CP104694">
    <property type="protein sequence ID" value="UXI67973.1"/>
    <property type="molecule type" value="Genomic_DNA"/>
</dbReference>
<organism evidence="1 2">
    <name type="scientific">Tahibacter amnicola</name>
    <dbReference type="NCBI Taxonomy" id="2976241"/>
    <lineage>
        <taxon>Bacteria</taxon>
        <taxon>Pseudomonadati</taxon>
        <taxon>Pseudomonadota</taxon>
        <taxon>Gammaproteobacteria</taxon>
        <taxon>Lysobacterales</taxon>
        <taxon>Rhodanobacteraceae</taxon>
        <taxon>Tahibacter</taxon>
    </lineage>
</organism>
<evidence type="ECO:0000313" key="2">
    <source>
        <dbReference type="Proteomes" id="UP001064632"/>
    </source>
</evidence>
<sequence>MTLCSHSLELQLSHARVTVQLHLNGSTIVRRDDALLGQIPRRDLDAICESTASLARQAATLADRIEQLLGGRLAGRERVILVTAARYWLRCVREDAARTMSPMDLQDAGAWA</sequence>
<proteinExistence type="predicted"/>
<protein>
    <submittedName>
        <fullName evidence="1">Uncharacterized protein</fullName>
    </submittedName>
</protein>
<evidence type="ECO:0000313" key="1">
    <source>
        <dbReference type="EMBL" id="UXI67973.1"/>
    </source>
</evidence>
<accession>A0ABY6BD46</accession>
<dbReference type="RefSeq" id="WP_261694941.1">
    <property type="nucleotide sequence ID" value="NZ_CP104694.1"/>
</dbReference>
<gene>
    <name evidence="1" type="ORF">N4264_25135</name>
</gene>
<dbReference type="Proteomes" id="UP001064632">
    <property type="component" value="Chromosome"/>
</dbReference>
<keyword evidence="2" id="KW-1185">Reference proteome</keyword>
<name>A0ABY6BD46_9GAMM</name>
<reference evidence="1" key="1">
    <citation type="submission" date="2022-09" db="EMBL/GenBank/DDBJ databases">
        <title>Tahibacter sp. nov., isolated from a fresh water.</title>
        <authorList>
            <person name="Baek J.H."/>
            <person name="Lee J.K."/>
            <person name="Kim J.M."/>
            <person name="Jeon C.O."/>
        </authorList>
    </citation>
    <scope>NUCLEOTIDE SEQUENCE</scope>
    <source>
        <strain evidence="1">W38</strain>
    </source>
</reference>